<comment type="similarity">
    <text evidence="6">Belongs to the biotin--protein ligase family.</text>
</comment>
<keyword evidence="1 6" id="KW-0436">Ligase</keyword>
<evidence type="ECO:0000313" key="9">
    <source>
        <dbReference type="Proteomes" id="UP000515917"/>
    </source>
</evidence>
<name>A0A7G3G6G5_9NEIS</name>
<dbReference type="PANTHER" id="PTHR12835:SF5">
    <property type="entry name" value="BIOTIN--PROTEIN LIGASE"/>
    <property type="match status" value="1"/>
</dbReference>
<proteinExistence type="inferred from homology"/>
<dbReference type="GO" id="GO:0006355">
    <property type="term" value="P:regulation of DNA-templated transcription"/>
    <property type="evidence" value="ECO:0007669"/>
    <property type="project" value="UniProtKB-UniRule"/>
</dbReference>
<dbReference type="HAMAP" id="MF_00978">
    <property type="entry name" value="Bifunct_BirA"/>
    <property type="match status" value="1"/>
</dbReference>
<dbReference type="InterPro" id="IPR004143">
    <property type="entry name" value="BPL_LPL_catalytic"/>
</dbReference>
<gene>
    <name evidence="6" type="primary">birA</name>
    <name evidence="8" type="ORF">C1H71_04000</name>
</gene>
<comment type="catalytic activity">
    <reaction evidence="5 6">
        <text>biotin + L-lysyl-[protein] + ATP = N(6)-biotinyl-L-lysyl-[protein] + AMP + diphosphate + H(+)</text>
        <dbReference type="Rhea" id="RHEA:11756"/>
        <dbReference type="Rhea" id="RHEA-COMP:9752"/>
        <dbReference type="Rhea" id="RHEA-COMP:10505"/>
        <dbReference type="ChEBI" id="CHEBI:15378"/>
        <dbReference type="ChEBI" id="CHEBI:29969"/>
        <dbReference type="ChEBI" id="CHEBI:30616"/>
        <dbReference type="ChEBI" id="CHEBI:33019"/>
        <dbReference type="ChEBI" id="CHEBI:57586"/>
        <dbReference type="ChEBI" id="CHEBI:83144"/>
        <dbReference type="ChEBI" id="CHEBI:456215"/>
        <dbReference type="EC" id="6.3.4.15"/>
    </reaction>
</comment>
<dbReference type="Gene3D" id="2.30.30.100">
    <property type="match status" value="1"/>
</dbReference>
<dbReference type="SUPFAM" id="SSF50037">
    <property type="entry name" value="C-terminal domain of transcriptional repressors"/>
    <property type="match status" value="1"/>
</dbReference>
<keyword evidence="4 6" id="KW-0092">Biotin</keyword>
<dbReference type="SUPFAM" id="SSF46785">
    <property type="entry name" value="Winged helix' DNA-binding domain"/>
    <property type="match status" value="1"/>
</dbReference>
<dbReference type="Pfam" id="PF02237">
    <property type="entry name" value="BPL_C"/>
    <property type="match status" value="1"/>
</dbReference>
<feature type="DNA-binding region" description="H-T-H motif" evidence="6">
    <location>
        <begin position="19"/>
        <end position="38"/>
    </location>
</feature>
<dbReference type="Gene3D" id="1.10.10.10">
    <property type="entry name" value="Winged helix-like DNA-binding domain superfamily/Winged helix DNA-binding domain"/>
    <property type="match status" value="1"/>
</dbReference>
<dbReference type="GO" id="GO:0005737">
    <property type="term" value="C:cytoplasm"/>
    <property type="evidence" value="ECO:0007669"/>
    <property type="project" value="TreeGrafter"/>
</dbReference>
<evidence type="ECO:0000256" key="4">
    <source>
        <dbReference type="ARBA" id="ARBA00023267"/>
    </source>
</evidence>
<accession>A0A7G3G6G5</accession>
<keyword evidence="2 6" id="KW-0547">Nucleotide-binding</keyword>
<dbReference type="RefSeq" id="WP_130105410.1">
    <property type="nucleotide sequence ID" value="NZ_CP025781.1"/>
</dbReference>
<dbReference type="GO" id="GO:0003677">
    <property type="term" value="F:DNA binding"/>
    <property type="evidence" value="ECO:0007669"/>
    <property type="project" value="UniProtKB-UniRule"/>
</dbReference>
<dbReference type="PROSITE" id="PS51733">
    <property type="entry name" value="BPL_LPL_CATALYTIC"/>
    <property type="match status" value="1"/>
</dbReference>
<keyword evidence="9" id="KW-1185">Reference proteome</keyword>
<evidence type="ECO:0000259" key="7">
    <source>
        <dbReference type="PROSITE" id="PS51733"/>
    </source>
</evidence>
<evidence type="ECO:0000256" key="3">
    <source>
        <dbReference type="ARBA" id="ARBA00022840"/>
    </source>
</evidence>
<dbReference type="PANTHER" id="PTHR12835">
    <property type="entry name" value="BIOTIN PROTEIN LIGASE"/>
    <property type="match status" value="1"/>
</dbReference>
<sequence>MLHTLTIIRQLNADEFTSGEVIAKQLGVSRSAVSAALNRSAEFGIELERRHGVGYKLTQPIEWLNAESIKQALNRHSPFSLNLIDEIESTNRTLRQECATTGSVLAAEWQTAGRGRLGRHWVGSLGGSLLFSVVWRFNGGISRLAGLSLAVGIALTRALEKQGYQDIGLKWPNDLHCAKGKLAGILIELSGDTLGPVDAVIGIGLNLRLSQSERLNANHAADLSDCSGPSPARNLLFARILNELAELLPSFDQSGFAPLRSEWEDRHIWQGEQARLISPDGLESSGKIIGIADDGALRIAGENGLQVVYAGDISLRKVTAA</sequence>
<dbReference type="NCBIfam" id="TIGR00121">
    <property type="entry name" value="birA_ligase"/>
    <property type="match status" value="1"/>
</dbReference>
<evidence type="ECO:0000256" key="2">
    <source>
        <dbReference type="ARBA" id="ARBA00022741"/>
    </source>
</evidence>
<feature type="domain" description="BPL/LPL catalytic" evidence="7">
    <location>
        <begin position="66"/>
        <end position="252"/>
    </location>
</feature>
<keyword evidence="6" id="KW-0238">DNA-binding</keyword>
<dbReference type="InterPro" id="IPR004408">
    <property type="entry name" value="Biotin_CoA_COase_ligase"/>
</dbReference>
<dbReference type="AlphaFoldDB" id="A0A7G3G6G5"/>
<dbReference type="InterPro" id="IPR036390">
    <property type="entry name" value="WH_DNA-bd_sf"/>
</dbReference>
<dbReference type="Pfam" id="PF08279">
    <property type="entry name" value="HTH_11"/>
    <property type="match status" value="1"/>
</dbReference>
<evidence type="ECO:0000313" key="8">
    <source>
        <dbReference type="EMBL" id="QBC42794.1"/>
    </source>
</evidence>
<evidence type="ECO:0000256" key="1">
    <source>
        <dbReference type="ARBA" id="ARBA00022598"/>
    </source>
</evidence>
<reference evidence="8 9" key="1">
    <citation type="submission" date="2018-01" db="EMBL/GenBank/DDBJ databases">
        <title>Genome sequence of Iodobacter sp. strain PCH194 isolated from Indian Trans-Himalaya.</title>
        <authorList>
            <person name="Kumar V."/>
            <person name="Thakur V."/>
            <person name="Kumar S."/>
            <person name="Singh D."/>
        </authorList>
    </citation>
    <scope>NUCLEOTIDE SEQUENCE [LARGE SCALE GENOMIC DNA]</scope>
    <source>
        <strain evidence="8 9">PCH194</strain>
    </source>
</reference>
<dbReference type="SUPFAM" id="SSF55681">
    <property type="entry name" value="Class II aaRS and biotin synthetases"/>
    <property type="match status" value="1"/>
</dbReference>
<dbReference type="InterPro" id="IPR030855">
    <property type="entry name" value="Bifunct_BirA"/>
</dbReference>
<dbReference type="Proteomes" id="UP000515917">
    <property type="component" value="Chromosome"/>
</dbReference>
<dbReference type="InterPro" id="IPR013196">
    <property type="entry name" value="HTH_11"/>
</dbReference>
<organism evidence="8 9">
    <name type="scientific">Iodobacter fluviatilis</name>
    <dbReference type="NCBI Taxonomy" id="537"/>
    <lineage>
        <taxon>Bacteria</taxon>
        <taxon>Pseudomonadati</taxon>
        <taxon>Pseudomonadota</taxon>
        <taxon>Betaproteobacteria</taxon>
        <taxon>Neisseriales</taxon>
        <taxon>Chitinibacteraceae</taxon>
        <taxon>Iodobacter</taxon>
    </lineage>
</organism>
<dbReference type="GO" id="GO:0004077">
    <property type="term" value="F:biotin--[biotin carboxyl-carrier protein] ligase activity"/>
    <property type="evidence" value="ECO:0007669"/>
    <property type="project" value="UniProtKB-UniRule"/>
</dbReference>
<dbReference type="Gene3D" id="3.30.930.10">
    <property type="entry name" value="Bira Bifunctional Protein, Domain 2"/>
    <property type="match status" value="1"/>
</dbReference>
<dbReference type="InterPro" id="IPR008988">
    <property type="entry name" value="Transcriptional_repressor_C"/>
</dbReference>
<comment type="function">
    <text evidence="6">Acts both as a biotin--[acetyl-CoA-carboxylase] ligase and a repressor.</text>
</comment>
<keyword evidence="6" id="KW-0805">Transcription regulation</keyword>
<dbReference type="InterPro" id="IPR036388">
    <property type="entry name" value="WH-like_DNA-bd_sf"/>
</dbReference>
<feature type="binding site" evidence="6">
    <location>
        <begin position="89"/>
        <end position="91"/>
    </location>
    <ligand>
        <name>biotin</name>
        <dbReference type="ChEBI" id="CHEBI:57586"/>
    </ligand>
</feature>
<feature type="binding site" evidence="6">
    <location>
        <begin position="114"/>
        <end position="116"/>
    </location>
    <ligand>
        <name>biotin</name>
        <dbReference type="ChEBI" id="CHEBI:57586"/>
    </ligand>
</feature>
<dbReference type="Pfam" id="PF03099">
    <property type="entry name" value="BPL_LplA_LipB"/>
    <property type="match status" value="1"/>
</dbReference>
<keyword evidence="6" id="KW-0804">Transcription</keyword>
<evidence type="ECO:0000256" key="6">
    <source>
        <dbReference type="HAMAP-Rule" id="MF_00978"/>
    </source>
</evidence>
<dbReference type="GO" id="GO:0005524">
    <property type="term" value="F:ATP binding"/>
    <property type="evidence" value="ECO:0007669"/>
    <property type="project" value="UniProtKB-UniRule"/>
</dbReference>
<dbReference type="InterPro" id="IPR003142">
    <property type="entry name" value="BPL_C"/>
</dbReference>
<dbReference type="EMBL" id="CP025781">
    <property type="protein sequence ID" value="QBC42794.1"/>
    <property type="molecule type" value="Genomic_DNA"/>
</dbReference>
<dbReference type="InterPro" id="IPR045864">
    <property type="entry name" value="aa-tRNA-synth_II/BPL/LPL"/>
</dbReference>
<keyword evidence="3 6" id="KW-0067">ATP-binding</keyword>
<dbReference type="KEGG" id="ifl:C1H71_04000"/>
<keyword evidence="6" id="KW-0678">Repressor</keyword>
<feature type="binding site" evidence="6">
    <location>
        <position position="110"/>
    </location>
    <ligand>
        <name>biotin</name>
        <dbReference type="ChEBI" id="CHEBI:57586"/>
    </ligand>
</feature>
<evidence type="ECO:0000256" key="5">
    <source>
        <dbReference type="ARBA" id="ARBA00047846"/>
    </source>
</evidence>
<feature type="binding site" evidence="6">
    <location>
        <position position="181"/>
    </location>
    <ligand>
        <name>biotin</name>
        <dbReference type="ChEBI" id="CHEBI:57586"/>
    </ligand>
</feature>
<protein>
    <recommendedName>
        <fullName evidence="6">Bifunctional ligase/repressor BirA</fullName>
    </recommendedName>
    <alternativeName>
        <fullName evidence="6">Biotin--[acetyl-CoA-carboxylase] ligase</fullName>
        <ecNumber evidence="6">6.3.4.15</ecNumber>
    </alternativeName>
    <alternativeName>
        <fullName evidence="6">Biotin--protein ligase</fullName>
    </alternativeName>
    <alternativeName>
        <fullName evidence="6">Biotin-[acetyl-CoA carboxylase] synthetase</fullName>
    </alternativeName>
</protein>
<dbReference type="EC" id="6.3.4.15" evidence="6"/>
<dbReference type="CDD" id="cd16442">
    <property type="entry name" value="BPL"/>
    <property type="match status" value="1"/>
</dbReference>